<sequence length="165" mass="18967">MDANHWTTRRGSFSSALLYSGTVIWHLFYCSCISYHLSLVESKHRRPAQLKPWTILSFFTRSLEDHLENQEGHRQPYLLASGTHKQAISTYYIVMDKKPIPCLGTTSLAALDELFKVHFVFSVSYDNALSNMYTFLQTTVYGIDVETTKESPKVKELRAKFMNSS</sequence>
<evidence type="ECO:0000313" key="2">
    <source>
        <dbReference type="Proteomes" id="UP001157502"/>
    </source>
</evidence>
<dbReference type="Proteomes" id="UP001157502">
    <property type="component" value="Chromosome 4"/>
</dbReference>
<reference evidence="1" key="1">
    <citation type="submission" date="2021-05" db="EMBL/GenBank/DDBJ databases">
        <authorList>
            <person name="Pan Q."/>
            <person name="Jouanno E."/>
            <person name="Zahm M."/>
            <person name="Klopp C."/>
            <person name="Cabau C."/>
            <person name="Louis A."/>
            <person name="Berthelot C."/>
            <person name="Parey E."/>
            <person name="Roest Crollius H."/>
            <person name="Montfort J."/>
            <person name="Robinson-Rechavi M."/>
            <person name="Bouchez O."/>
            <person name="Lampietro C."/>
            <person name="Lopez Roques C."/>
            <person name="Donnadieu C."/>
            <person name="Postlethwait J."/>
            <person name="Bobe J."/>
            <person name="Dillon D."/>
            <person name="Chandos A."/>
            <person name="von Hippel F."/>
            <person name="Guiguen Y."/>
        </authorList>
    </citation>
    <scope>NUCLEOTIDE SEQUENCE</scope>
    <source>
        <strain evidence="1">YG-Jan2019</strain>
    </source>
</reference>
<gene>
    <name evidence="1" type="ORF">DPEC_G00050420</name>
</gene>
<accession>A0ACC2HBB8</accession>
<comment type="caution">
    <text evidence="1">The sequence shown here is derived from an EMBL/GenBank/DDBJ whole genome shotgun (WGS) entry which is preliminary data.</text>
</comment>
<evidence type="ECO:0000313" key="1">
    <source>
        <dbReference type="EMBL" id="KAJ8013162.1"/>
    </source>
</evidence>
<name>A0ACC2HBB8_DALPE</name>
<organism evidence="1 2">
    <name type="scientific">Dallia pectoralis</name>
    <name type="common">Alaska blackfish</name>
    <dbReference type="NCBI Taxonomy" id="75939"/>
    <lineage>
        <taxon>Eukaryota</taxon>
        <taxon>Metazoa</taxon>
        <taxon>Chordata</taxon>
        <taxon>Craniata</taxon>
        <taxon>Vertebrata</taxon>
        <taxon>Euteleostomi</taxon>
        <taxon>Actinopterygii</taxon>
        <taxon>Neopterygii</taxon>
        <taxon>Teleostei</taxon>
        <taxon>Protacanthopterygii</taxon>
        <taxon>Esociformes</taxon>
        <taxon>Umbridae</taxon>
        <taxon>Dallia</taxon>
    </lineage>
</organism>
<keyword evidence="2" id="KW-1185">Reference proteome</keyword>
<proteinExistence type="predicted"/>
<dbReference type="EMBL" id="CM055731">
    <property type="protein sequence ID" value="KAJ8013162.1"/>
    <property type="molecule type" value="Genomic_DNA"/>
</dbReference>
<protein>
    <submittedName>
        <fullName evidence="1">Uncharacterized protein</fullName>
    </submittedName>
</protein>